<accession>A0AAP0QIX2</accession>
<gene>
    <name evidence="4" type="ORF">WN944_014649</name>
</gene>
<dbReference type="Pfam" id="PF02992">
    <property type="entry name" value="Transposase_21"/>
    <property type="match status" value="1"/>
</dbReference>
<dbReference type="Proteomes" id="UP001428341">
    <property type="component" value="Unassembled WGS sequence"/>
</dbReference>
<feature type="domain" description="Transposase-associated" evidence="2">
    <location>
        <begin position="6"/>
        <end position="51"/>
    </location>
</feature>
<dbReference type="Pfam" id="PF26133">
    <property type="entry name" value="DUF8039"/>
    <property type="match status" value="1"/>
</dbReference>
<reference evidence="4 5" key="1">
    <citation type="submission" date="2024-05" db="EMBL/GenBank/DDBJ databases">
        <title>Haplotype-resolved chromosome-level genome assembly of Huyou (Citrus changshanensis).</title>
        <authorList>
            <person name="Miao C."/>
            <person name="Chen W."/>
            <person name="Wu Y."/>
            <person name="Wang L."/>
            <person name="Zhao S."/>
            <person name="Grierson D."/>
            <person name="Xu C."/>
            <person name="Chen K."/>
        </authorList>
    </citation>
    <scope>NUCLEOTIDE SEQUENCE [LARGE SCALE GENOMIC DNA]</scope>
    <source>
        <strain evidence="4">01-14</strain>
        <tissue evidence="4">Leaf</tissue>
    </source>
</reference>
<dbReference type="InterPro" id="IPR029480">
    <property type="entry name" value="Transpos_assoc"/>
</dbReference>
<dbReference type="EMBL" id="JBCGBO010000005">
    <property type="protein sequence ID" value="KAK9199458.1"/>
    <property type="molecule type" value="Genomic_DNA"/>
</dbReference>
<organism evidence="4 5">
    <name type="scientific">Citrus x changshan-huyou</name>
    <dbReference type="NCBI Taxonomy" id="2935761"/>
    <lineage>
        <taxon>Eukaryota</taxon>
        <taxon>Viridiplantae</taxon>
        <taxon>Streptophyta</taxon>
        <taxon>Embryophyta</taxon>
        <taxon>Tracheophyta</taxon>
        <taxon>Spermatophyta</taxon>
        <taxon>Magnoliopsida</taxon>
        <taxon>eudicotyledons</taxon>
        <taxon>Gunneridae</taxon>
        <taxon>Pentapetalae</taxon>
        <taxon>rosids</taxon>
        <taxon>malvids</taxon>
        <taxon>Sapindales</taxon>
        <taxon>Rutaceae</taxon>
        <taxon>Aurantioideae</taxon>
        <taxon>Citrus</taxon>
    </lineage>
</organism>
<keyword evidence="5" id="KW-1185">Reference proteome</keyword>
<dbReference type="Pfam" id="PF13963">
    <property type="entry name" value="Transpos_assoc"/>
    <property type="match status" value="1"/>
</dbReference>
<dbReference type="AlphaFoldDB" id="A0AAP0QIX2"/>
<evidence type="ECO:0000256" key="1">
    <source>
        <dbReference type="SAM" id="MobiDB-lite"/>
    </source>
</evidence>
<comment type="caution">
    <text evidence="4">The sequence shown here is derived from an EMBL/GenBank/DDBJ whole genome shotgun (WGS) entry which is preliminary data.</text>
</comment>
<evidence type="ECO:0000259" key="3">
    <source>
        <dbReference type="Pfam" id="PF26133"/>
    </source>
</evidence>
<dbReference type="InterPro" id="IPR058352">
    <property type="entry name" value="DUF8039"/>
</dbReference>
<evidence type="ECO:0000259" key="2">
    <source>
        <dbReference type="Pfam" id="PF13963"/>
    </source>
</evidence>
<dbReference type="InterPro" id="IPR004242">
    <property type="entry name" value="Transposase_21"/>
</dbReference>
<feature type="compositionally biased region" description="Basic and acidic residues" evidence="1">
    <location>
        <begin position="350"/>
        <end position="359"/>
    </location>
</feature>
<name>A0AAP0QIX2_9ROSI</name>
<dbReference type="PANTHER" id="PTHR10775:SF185">
    <property type="entry name" value="OS08G0208400 PROTEIN"/>
    <property type="match status" value="1"/>
</dbReference>
<sequence>MAQTSIRDGDYITCPCAKCRNLCSQLVDIVYEHLVITGMNPNYTTWVLHRENPSVHLQNTYLEMFDAYEIYKDTYDEPSEDADQLSDASEHPNDHERVSHERKDDVSLQKDDVEAPLYPGCTKHTRLLAATILLKYKVDNGLSNKSFTELLQMFKDILPLENSILDSMYSIKKLLKEFDLGYEKIDACINDCCLFRKEKKDMDTYPKCDASRWKVNQRTNKLKKGIPVKVLRYFPIIPRFMRMFKSEIMAEQLIWHAKNQSQYGKMRHPVDSTAWKTVDRKWPEFASDPRNLRLGLATDGFNPFRDLSSRYSCPKQPENDIDVYLEPLIEDLNELWNKGAAKRAKGKHITTRDEPKDSEFSDSDSYNSVSLPKVNKKKRGLAKIDVVASIDGKHMDVLFNEIRQAVGDNSIKLSSYISSLVKQMVPITLNSWHKVDEDLRKRLWICVQIQSTNGHGFNESNVENTQCKLLDWRGTRKFIGEGTVASTNPLSKVHHMDLGLDCWKVWVTIAIIGKTPLYRMTSDFHVLDDVIGSTIAWPKNYVALN</sequence>
<protein>
    <recommendedName>
        <fullName evidence="6">Transposase</fullName>
    </recommendedName>
</protein>
<evidence type="ECO:0000313" key="5">
    <source>
        <dbReference type="Proteomes" id="UP001428341"/>
    </source>
</evidence>
<feature type="domain" description="DUF8039" evidence="3">
    <location>
        <begin position="463"/>
        <end position="544"/>
    </location>
</feature>
<dbReference type="PANTHER" id="PTHR10775">
    <property type="entry name" value="OS08G0208400 PROTEIN"/>
    <property type="match status" value="1"/>
</dbReference>
<feature type="region of interest" description="Disordered" evidence="1">
    <location>
        <begin position="78"/>
        <end position="109"/>
    </location>
</feature>
<evidence type="ECO:0008006" key="6">
    <source>
        <dbReference type="Google" id="ProtNLM"/>
    </source>
</evidence>
<evidence type="ECO:0000313" key="4">
    <source>
        <dbReference type="EMBL" id="KAK9199458.1"/>
    </source>
</evidence>
<proteinExistence type="predicted"/>
<feature type="region of interest" description="Disordered" evidence="1">
    <location>
        <begin position="343"/>
        <end position="365"/>
    </location>
</feature>
<feature type="compositionally biased region" description="Basic and acidic residues" evidence="1">
    <location>
        <begin position="88"/>
        <end position="109"/>
    </location>
</feature>